<dbReference type="AlphaFoldDB" id="A0A8S3PLM9"/>
<evidence type="ECO:0000313" key="9">
    <source>
        <dbReference type="Proteomes" id="UP000683360"/>
    </source>
</evidence>
<keyword evidence="5" id="KW-0393">Immunoglobulin domain</keyword>
<protein>
    <recommendedName>
        <fullName evidence="7">Ig-like domain-containing protein</fullName>
    </recommendedName>
</protein>
<evidence type="ECO:0000259" key="7">
    <source>
        <dbReference type="PROSITE" id="PS50835"/>
    </source>
</evidence>
<dbReference type="EMBL" id="CAJPWZ010000003">
    <property type="protein sequence ID" value="CAG2184374.1"/>
    <property type="molecule type" value="Genomic_DNA"/>
</dbReference>
<reference evidence="8" key="1">
    <citation type="submission" date="2021-03" db="EMBL/GenBank/DDBJ databases">
        <authorList>
            <person name="Bekaert M."/>
        </authorList>
    </citation>
    <scope>NUCLEOTIDE SEQUENCE</scope>
</reference>
<dbReference type="OrthoDB" id="6158319at2759"/>
<comment type="caution">
    <text evidence="8">The sequence shown here is derived from an EMBL/GenBank/DDBJ whole genome shotgun (WGS) entry which is preliminary data.</text>
</comment>
<dbReference type="PROSITE" id="PS50835">
    <property type="entry name" value="IG_LIKE"/>
    <property type="match status" value="1"/>
</dbReference>
<dbReference type="InterPro" id="IPR036179">
    <property type="entry name" value="Ig-like_dom_sf"/>
</dbReference>
<evidence type="ECO:0000256" key="2">
    <source>
        <dbReference type="ARBA" id="ARBA00023136"/>
    </source>
</evidence>
<sequence length="224" mass="24306">MENQNRFYIYVLCLSITAYTSAFLLTTSSDRATAGRDSIILTVPGTFDKDKLNGSRWTCGSQIQDKVSNPVQVYVDIPITKVDLTSNLSNENPIKVVSGSKHLFICTANASQSAARIQWYLSGTNITDQASAQPSICSTGCETVISSSILSYIGNITDNGKTMYCTAVNGEGQSVNSTMKSIDILYQPIISDIPDYNVTEGNTLSIFPIIDANPQPTFLVESSR</sequence>
<keyword evidence="4" id="KW-0325">Glycoprotein</keyword>
<keyword evidence="9" id="KW-1185">Reference proteome</keyword>
<evidence type="ECO:0000256" key="4">
    <source>
        <dbReference type="ARBA" id="ARBA00023180"/>
    </source>
</evidence>
<dbReference type="InterPro" id="IPR051275">
    <property type="entry name" value="Cell_adhesion_signaling"/>
</dbReference>
<dbReference type="GO" id="GO:0098609">
    <property type="term" value="P:cell-cell adhesion"/>
    <property type="evidence" value="ECO:0007669"/>
    <property type="project" value="TreeGrafter"/>
</dbReference>
<keyword evidence="6" id="KW-1133">Transmembrane helix</keyword>
<dbReference type="InterPro" id="IPR007110">
    <property type="entry name" value="Ig-like_dom"/>
</dbReference>
<dbReference type="InterPro" id="IPR013783">
    <property type="entry name" value="Ig-like_fold"/>
</dbReference>
<dbReference type="GO" id="GO:0005886">
    <property type="term" value="C:plasma membrane"/>
    <property type="evidence" value="ECO:0007669"/>
    <property type="project" value="TreeGrafter"/>
</dbReference>
<evidence type="ECO:0000256" key="6">
    <source>
        <dbReference type="SAM" id="Phobius"/>
    </source>
</evidence>
<dbReference type="GO" id="GO:0050839">
    <property type="term" value="F:cell adhesion molecule binding"/>
    <property type="evidence" value="ECO:0007669"/>
    <property type="project" value="TreeGrafter"/>
</dbReference>
<dbReference type="GO" id="GO:0005911">
    <property type="term" value="C:cell-cell junction"/>
    <property type="evidence" value="ECO:0007669"/>
    <property type="project" value="TreeGrafter"/>
</dbReference>
<evidence type="ECO:0000256" key="3">
    <source>
        <dbReference type="ARBA" id="ARBA00023157"/>
    </source>
</evidence>
<accession>A0A8S3PLM9</accession>
<feature type="domain" description="Ig-like" evidence="7">
    <location>
        <begin position="78"/>
        <end position="183"/>
    </location>
</feature>
<keyword evidence="6" id="KW-0812">Transmembrane</keyword>
<dbReference type="PANTHER" id="PTHR11640">
    <property type="entry name" value="NEPHRIN"/>
    <property type="match status" value="1"/>
</dbReference>
<evidence type="ECO:0000313" key="8">
    <source>
        <dbReference type="EMBL" id="CAG2184374.1"/>
    </source>
</evidence>
<keyword evidence="2 6" id="KW-0472">Membrane</keyword>
<dbReference type="Proteomes" id="UP000683360">
    <property type="component" value="Unassembled WGS sequence"/>
</dbReference>
<evidence type="ECO:0000256" key="1">
    <source>
        <dbReference type="ARBA" id="ARBA00004479"/>
    </source>
</evidence>
<evidence type="ECO:0000256" key="5">
    <source>
        <dbReference type="ARBA" id="ARBA00023319"/>
    </source>
</evidence>
<organism evidence="8 9">
    <name type="scientific">Mytilus edulis</name>
    <name type="common">Blue mussel</name>
    <dbReference type="NCBI Taxonomy" id="6550"/>
    <lineage>
        <taxon>Eukaryota</taxon>
        <taxon>Metazoa</taxon>
        <taxon>Spiralia</taxon>
        <taxon>Lophotrochozoa</taxon>
        <taxon>Mollusca</taxon>
        <taxon>Bivalvia</taxon>
        <taxon>Autobranchia</taxon>
        <taxon>Pteriomorphia</taxon>
        <taxon>Mytilida</taxon>
        <taxon>Mytiloidea</taxon>
        <taxon>Mytilidae</taxon>
        <taxon>Mytilinae</taxon>
        <taxon>Mytilus</taxon>
    </lineage>
</organism>
<dbReference type="Pfam" id="PF08205">
    <property type="entry name" value="C2-set_2"/>
    <property type="match status" value="1"/>
</dbReference>
<dbReference type="InterPro" id="IPR013162">
    <property type="entry name" value="CD80_C2-set"/>
</dbReference>
<keyword evidence="3" id="KW-1015">Disulfide bond</keyword>
<dbReference type="SUPFAM" id="SSF48726">
    <property type="entry name" value="Immunoglobulin"/>
    <property type="match status" value="1"/>
</dbReference>
<comment type="subcellular location">
    <subcellularLocation>
        <location evidence="1">Membrane</location>
        <topology evidence="1">Single-pass type I membrane protein</topology>
    </subcellularLocation>
</comment>
<name>A0A8S3PLM9_MYTED</name>
<dbReference type="PANTHER" id="PTHR11640:SF31">
    <property type="entry name" value="IRREGULAR CHIASM C-ROUGHEST PROTEIN-RELATED"/>
    <property type="match status" value="1"/>
</dbReference>
<proteinExistence type="predicted"/>
<gene>
    <name evidence="8" type="ORF">MEDL_34</name>
</gene>
<dbReference type="Gene3D" id="2.60.40.10">
    <property type="entry name" value="Immunoglobulins"/>
    <property type="match status" value="1"/>
</dbReference>
<feature type="transmembrane region" description="Helical" evidence="6">
    <location>
        <begin position="7"/>
        <end position="26"/>
    </location>
</feature>